<feature type="compositionally biased region" description="Basic and acidic residues" evidence="1">
    <location>
        <begin position="84"/>
        <end position="117"/>
    </location>
</feature>
<reference evidence="3" key="2">
    <citation type="submission" date="2004-03" db="EMBL/GenBank/DDBJ databases">
        <title>Oryza sativa nipponbare(GA3) genomic DNA, chromosome 9, PAC clone:P0663H05.</title>
        <authorList>
            <person name="Sasaki T."/>
            <person name="Matsumoto T."/>
            <person name="Katayose Y."/>
        </authorList>
    </citation>
    <scope>NUCLEOTIDE SEQUENCE</scope>
</reference>
<evidence type="ECO:0000256" key="1">
    <source>
        <dbReference type="SAM" id="MobiDB-lite"/>
    </source>
</evidence>
<protein>
    <submittedName>
        <fullName evidence="3">Uncharacterized protein</fullName>
    </submittedName>
</protein>
<dbReference type="AlphaFoldDB" id="Q6EN54"/>
<name>Q6EN54_ORYSJ</name>
<organism evidence="3 4">
    <name type="scientific">Oryza sativa subsp. japonica</name>
    <name type="common">Rice</name>
    <dbReference type="NCBI Taxonomy" id="39947"/>
    <lineage>
        <taxon>Eukaryota</taxon>
        <taxon>Viridiplantae</taxon>
        <taxon>Streptophyta</taxon>
        <taxon>Embryophyta</taxon>
        <taxon>Tracheophyta</taxon>
        <taxon>Spermatophyta</taxon>
        <taxon>Magnoliopsida</taxon>
        <taxon>Liliopsida</taxon>
        <taxon>Poales</taxon>
        <taxon>Poaceae</taxon>
        <taxon>BOP clade</taxon>
        <taxon>Oryzoideae</taxon>
        <taxon>Oryzeae</taxon>
        <taxon>Oryzinae</taxon>
        <taxon>Oryza</taxon>
        <taxon>Oryza sativa</taxon>
    </lineage>
</organism>
<accession>Q6EN54</accession>
<dbReference type="Proteomes" id="UP000000763">
    <property type="component" value="Chromosome 9"/>
</dbReference>
<reference evidence="2" key="1">
    <citation type="submission" date="2002-09" db="EMBL/GenBank/DDBJ databases">
        <title>Oryza sativa nipponbare(GA3) genomic DNA, chromosome 9, PAC clone:P0453B09.</title>
        <authorList>
            <person name="Sasaki T."/>
            <person name="Matsumoto T."/>
            <person name="Hattori M."/>
            <person name="Sakaki Y."/>
            <person name="Katayose Y."/>
        </authorList>
    </citation>
    <scope>NUCLEOTIDE SEQUENCE</scope>
</reference>
<gene>
    <name evidence="2" type="ORF">P0453B09.30</name>
    <name evidence="3" type="ORF">P0663H05.46</name>
</gene>
<dbReference type="EMBL" id="AP005705">
    <property type="protein sequence ID" value="BAD29181.1"/>
    <property type="molecule type" value="Genomic_DNA"/>
</dbReference>
<evidence type="ECO:0000313" key="3">
    <source>
        <dbReference type="EMBL" id="BAD29681.1"/>
    </source>
</evidence>
<feature type="region of interest" description="Disordered" evidence="1">
    <location>
        <begin position="71"/>
        <end position="117"/>
    </location>
</feature>
<reference evidence="4" key="3">
    <citation type="journal article" date="2005" name="Nature">
        <title>The map-based sequence of the rice genome.</title>
        <authorList>
            <consortium name="International rice genome sequencing project (IRGSP)"/>
            <person name="Matsumoto T."/>
            <person name="Wu J."/>
            <person name="Kanamori H."/>
            <person name="Katayose Y."/>
            <person name="Fujisawa M."/>
            <person name="Namiki N."/>
            <person name="Mizuno H."/>
            <person name="Yamamoto K."/>
            <person name="Antonio B.A."/>
            <person name="Baba T."/>
            <person name="Sakata K."/>
            <person name="Nagamura Y."/>
            <person name="Aoki H."/>
            <person name="Arikawa K."/>
            <person name="Arita K."/>
            <person name="Bito T."/>
            <person name="Chiden Y."/>
            <person name="Fujitsuka N."/>
            <person name="Fukunaka R."/>
            <person name="Hamada M."/>
            <person name="Harada C."/>
            <person name="Hayashi A."/>
            <person name="Hijishita S."/>
            <person name="Honda M."/>
            <person name="Hosokawa S."/>
            <person name="Ichikawa Y."/>
            <person name="Idonuma A."/>
            <person name="Iijima M."/>
            <person name="Ikeda M."/>
            <person name="Ikeno M."/>
            <person name="Ito K."/>
            <person name="Ito S."/>
            <person name="Ito T."/>
            <person name="Ito Y."/>
            <person name="Ito Y."/>
            <person name="Iwabuchi A."/>
            <person name="Kamiya K."/>
            <person name="Karasawa W."/>
            <person name="Kurita K."/>
            <person name="Katagiri S."/>
            <person name="Kikuta A."/>
            <person name="Kobayashi H."/>
            <person name="Kobayashi N."/>
            <person name="Machita K."/>
            <person name="Maehara T."/>
            <person name="Masukawa M."/>
            <person name="Mizubayashi T."/>
            <person name="Mukai Y."/>
            <person name="Nagasaki H."/>
            <person name="Nagata Y."/>
            <person name="Naito S."/>
            <person name="Nakashima M."/>
            <person name="Nakama Y."/>
            <person name="Nakamichi Y."/>
            <person name="Nakamura M."/>
            <person name="Meguro A."/>
            <person name="Negishi M."/>
            <person name="Ohta I."/>
            <person name="Ohta T."/>
            <person name="Okamoto M."/>
            <person name="Ono N."/>
            <person name="Saji S."/>
            <person name="Sakaguchi M."/>
            <person name="Sakai K."/>
            <person name="Shibata M."/>
            <person name="Shimokawa T."/>
            <person name="Song J."/>
            <person name="Takazaki Y."/>
            <person name="Terasawa K."/>
            <person name="Tsugane M."/>
            <person name="Tsuji K."/>
            <person name="Ueda S."/>
            <person name="Waki K."/>
            <person name="Yamagata H."/>
            <person name="Yamamoto M."/>
            <person name="Yamamoto S."/>
            <person name="Yamane H."/>
            <person name="Yoshiki S."/>
            <person name="Yoshihara R."/>
            <person name="Yukawa K."/>
            <person name="Zhong H."/>
            <person name="Yano M."/>
            <person name="Yuan Q."/>
            <person name="Ouyang S."/>
            <person name="Liu J."/>
            <person name="Jones K.M."/>
            <person name="Gansberger K."/>
            <person name="Moffat K."/>
            <person name="Hill J."/>
            <person name="Bera J."/>
            <person name="Fadrosh D."/>
            <person name="Jin S."/>
            <person name="Johri S."/>
            <person name="Kim M."/>
            <person name="Overton L."/>
            <person name="Reardon M."/>
            <person name="Tsitrin T."/>
            <person name="Vuong H."/>
            <person name="Weaver B."/>
            <person name="Ciecko A."/>
            <person name="Tallon L."/>
            <person name="Jackson J."/>
            <person name="Pai G."/>
            <person name="Aken S.V."/>
            <person name="Utterback T."/>
            <person name="Reidmuller S."/>
            <person name="Feldblyum T."/>
            <person name="Hsiao J."/>
            <person name="Zismann V."/>
            <person name="Iobst S."/>
            <person name="de Vazeille A.R."/>
            <person name="Buell C.R."/>
            <person name="Ying K."/>
            <person name="Li Y."/>
            <person name="Lu T."/>
            <person name="Huang Y."/>
            <person name="Zhao Q."/>
            <person name="Feng Q."/>
            <person name="Zhang L."/>
            <person name="Zhu J."/>
            <person name="Weng Q."/>
            <person name="Mu J."/>
            <person name="Lu Y."/>
            <person name="Fan D."/>
            <person name="Liu Y."/>
            <person name="Guan J."/>
            <person name="Zhang Y."/>
            <person name="Yu S."/>
            <person name="Liu X."/>
            <person name="Zhang Y."/>
            <person name="Hong G."/>
            <person name="Han B."/>
            <person name="Choisne N."/>
            <person name="Demange N."/>
            <person name="Orjeda G."/>
            <person name="Samain S."/>
            <person name="Cattolico L."/>
            <person name="Pelletier E."/>
            <person name="Couloux A."/>
            <person name="Segurens B."/>
            <person name="Wincker P."/>
            <person name="D'Hont A."/>
            <person name="Scarpelli C."/>
            <person name="Weissenbach J."/>
            <person name="Salanoubat M."/>
            <person name="Quetier F."/>
            <person name="Yu Y."/>
            <person name="Kim H.R."/>
            <person name="Rambo T."/>
            <person name="Currie J."/>
            <person name="Collura K."/>
            <person name="Luo M."/>
            <person name="Yang T."/>
            <person name="Ammiraju J.S.S."/>
            <person name="Engler F."/>
            <person name="Soderlund C."/>
            <person name="Wing R.A."/>
            <person name="Palmer L.E."/>
            <person name="de la Bastide M."/>
            <person name="Spiegel L."/>
            <person name="Nascimento L."/>
            <person name="Zutavern T."/>
            <person name="O'Shaughnessy A."/>
            <person name="Dike S."/>
            <person name="Dedhia N."/>
            <person name="Preston R."/>
            <person name="Balija V."/>
            <person name="McCombie W.R."/>
            <person name="Chow T."/>
            <person name="Chen H."/>
            <person name="Chung M."/>
            <person name="Chen C."/>
            <person name="Shaw J."/>
            <person name="Wu H."/>
            <person name="Hsiao K."/>
            <person name="Chao Y."/>
            <person name="Chu M."/>
            <person name="Cheng C."/>
            <person name="Hour A."/>
            <person name="Lee P."/>
            <person name="Lin S."/>
            <person name="Lin Y."/>
            <person name="Liou J."/>
            <person name="Liu S."/>
            <person name="Hsing Y."/>
            <person name="Raghuvanshi S."/>
            <person name="Mohanty A."/>
            <person name="Bharti A.K."/>
            <person name="Gaur A."/>
            <person name="Gupta V."/>
            <person name="Kumar D."/>
            <person name="Ravi V."/>
            <person name="Vij S."/>
            <person name="Kapur A."/>
            <person name="Khurana P."/>
            <person name="Khurana P."/>
            <person name="Khurana J.P."/>
            <person name="Tyagi A.K."/>
            <person name="Gaikwad K."/>
            <person name="Singh A."/>
            <person name="Dalal V."/>
            <person name="Srivastava S."/>
            <person name="Dixit A."/>
            <person name="Pal A.K."/>
            <person name="Ghazi I.A."/>
            <person name="Yadav M."/>
            <person name="Pandit A."/>
            <person name="Bhargava A."/>
            <person name="Sureshbabu K."/>
            <person name="Batra K."/>
            <person name="Sharma T.R."/>
            <person name="Mohapatra T."/>
            <person name="Singh N.K."/>
            <person name="Messing J."/>
            <person name="Nelson A.B."/>
            <person name="Fuks G."/>
            <person name="Kavchok S."/>
            <person name="Keizer G."/>
            <person name="Linton E."/>
            <person name="Llaca V."/>
            <person name="Song R."/>
            <person name="Tanyolac B."/>
            <person name="Young S."/>
            <person name="Ho-Il K."/>
            <person name="Hahn J.H."/>
            <person name="Sangsakoo G."/>
            <person name="Vanavichit A."/>
            <person name="de Mattos Luiz.A.T."/>
            <person name="Zimmer P.D."/>
            <person name="Malone G."/>
            <person name="Dellagostin O."/>
            <person name="de Oliveira A.C."/>
            <person name="Bevan M."/>
            <person name="Bancroft I."/>
            <person name="Minx P."/>
            <person name="Cordum H."/>
            <person name="Wilson R."/>
            <person name="Cheng Z."/>
            <person name="Jin W."/>
            <person name="Jiang J."/>
            <person name="Leong S.A."/>
            <person name="Iwama H."/>
            <person name="Gojobori T."/>
            <person name="Itoh T."/>
            <person name="Niimura Y."/>
            <person name="Fujii Y."/>
            <person name="Habara T."/>
            <person name="Sakai H."/>
            <person name="Sato Y."/>
            <person name="Wilson G."/>
            <person name="Kumar K."/>
            <person name="McCouch S."/>
            <person name="Juretic N."/>
            <person name="Hoen D."/>
            <person name="Wright S."/>
            <person name="Bruskiewich R."/>
            <person name="Bureau T."/>
            <person name="Miyao A."/>
            <person name="Hirochika H."/>
            <person name="Nishikawa T."/>
            <person name="Kadowaki K."/>
            <person name="Sugiura M."/>
            <person name="Burr B."/>
            <person name="Sasaki T."/>
        </authorList>
    </citation>
    <scope>NUCLEOTIDE SEQUENCE [LARGE SCALE GENOMIC DNA]</scope>
    <source>
        <strain evidence="4">cv. Nipponbare</strain>
    </source>
</reference>
<reference evidence="4" key="4">
    <citation type="journal article" date="2008" name="Nucleic Acids Res.">
        <title>The rice annotation project database (RAP-DB): 2008 update.</title>
        <authorList>
            <consortium name="The rice annotation project (RAP)"/>
        </authorList>
    </citation>
    <scope>GENOME REANNOTATION</scope>
    <source>
        <strain evidence="4">cv. Nipponbare</strain>
    </source>
</reference>
<proteinExistence type="predicted"/>
<evidence type="ECO:0000313" key="4">
    <source>
        <dbReference type="Proteomes" id="UP000000763"/>
    </source>
</evidence>
<evidence type="ECO:0000313" key="2">
    <source>
        <dbReference type="EMBL" id="BAD29181.1"/>
    </source>
</evidence>
<dbReference type="EMBL" id="AP006758">
    <property type="protein sequence ID" value="BAD29681.1"/>
    <property type="molecule type" value="Genomic_DNA"/>
</dbReference>
<feature type="region of interest" description="Disordered" evidence="1">
    <location>
        <begin position="25"/>
        <end position="52"/>
    </location>
</feature>
<sequence>MPIHKIICNLQIIHKYKKIYKKNLKTNQEGPHGRRCFWPATTRPPPLPPGTSLASPAALCACRHLPHPLPLDPAEGRAPPPAMEMREGEGKGRRGSEERGEGEEEKNWHEEGMRRSG</sequence>